<comment type="caution">
    <text evidence="2">The sequence shown here is derived from an EMBL/GenBank/DDBJ whole genome shotgun (WGS) entry which is preliminary data.</text>
</comment>
<gene>
    <name evidence="2" type="ORF">D915_000507</name>
</gene>
<evidence type="ECO:0000313" key="3">
    <source>
        <dbReference type="Proteomes" id="UP000230066"/>
    </source>
</evidence>
<evidence type="ECO:0000259" key="1">
    <source>
        <dbReference type="Pfam" id="PF25356"/>
    </source>
</evidence>
<accession>A0A4E0RRL5</accession>
<dbReference type="Proteomes" id="UP000230066">
    <property type="component" value="Unassembled WGS sequence"/>
</dbReference>
<feature type="domain" description="Trematode PH-like" evidence="1">
    <location>
        <begin position="21"/>
        <end position="142"/>
    </location>
</feature>
<dbReference type="EMBL" id="JXXN02000098">
    <property type="protein sequence ID" value="THD28674.1"/>
    <property type="molecule type" value="Genomic_DNA"/>
</dbReference>
<dbReference type="Pfam" id="PF25356">
    <property type="entry name" value="PH_trem"/>
    <property type="match status" value="1"/>
</dbReference>
<evidence type="ECO:0000313" key="2">
    <source>
        <dbReference type="EMBL" id="THD28674.1"/>
    </source>
</evidence>
<organism evidence="2 3">
    <name type="scientific">Fasciola hepatica</name>
    <name type="common">Liver fluke</name>
    <dbReference type="NCBI Taxonomy" id="6192"/>
    <lineage>
        <taxon>Eukaryota</taxon>
        <taxon>Metazoa</taxon>
        <taxon>Spiralia</taxon>
        <taxon>Lophotrochozoa</taxon>
        <taxon>Platyhelminthes</taxon>
        <taxon>Trematoda</taxon>
        <taxon>Digenea</taxon>
        <taxon>Plagiorchiida</taxon>
        <taxon>Echinostomata</taxon>
        <taxon>Echinostomatoidea</taxon>
        <taxon>Fasciolidae</taxon>
        <taxon>Fasciola</taxon>
    </lineage>
</organism>
<dbReference type="InterPro" id="IPR057376">
    <property type="entry name" value="PH_trem"/>
</dbReference>
<reference evidence="2" key="1">
    <citation type="submission" date="2019-03" db="EMBL/GenBank/DDBJ databases">
        <title>Improved annotation for the trematode Fasciola hepatica.</title>
        <authorList>
            <person name="Choi Y.-J."/>
            <person name="Martin J."/>
            <person name="Mitreva M."/>
        </authorList>
    </citation>
    <scope>NUCLEOTIDE SEQUENCE [LARGE SCALE GENOMIC DNA]</scope>
</reference>
<dbReference type="AlphaFoldDB" id="A0A4E0RRL5"/>
<protein>
    <recommendedName>
        <fullName evidence="1">Trematode PH-like domain-containing protein</fullName>
    </recommendedName>
</protein>
<sequence>MSATESNLTQPMQGRMDLPSRQLICDEVPISQLGRTRVREGEQFDRRFADQVMQKHLHRNRPPTTVKFLVDRMRFTKRGYHKYLPYRDVEYFYRPEEQSDAFLLFVRTTKGRHSYETYRCLNPEDVTHVKEMIDCAGYNQQKLLNSNYGSYYSSSRPESRSSIASSEYYSNDRPVSRLSRASSRSRHSEYVDVYYPSTELHPVVVYEGPSSRSLSAEPRYGYRWASSASTPYLRQEPQPYVLQRAVTPTRQSYITRRKNADNGSLTYLRPSGMYGTSIEDYGPVYMYSSRYDHYLNY</sequence>
<proteinExistence type="predicted"/>
<name>A0A4E0RRL5_FASHE</name>
<keyword evidence="3" id="KW-1185">Reference proteome</keyword>